<dbReference type="AlphaFoldDB" id="A0A2M3ZU33"/>
<sequence>MFVVFVVCSGLFLIGACFCHSSNASSSSSGASKYRSNQLLLSILHYSLFLFLSIVLGIGKCTNAVPFFGFSKHRFSKLIAFVVCTGLKL</sequence>
<proteinExistence type="predicted"/>
<feature type="transmembrane region" description="Helical" evidence="1">
    <location>
        <begin position="43"/>
        <end position="68"/>
    </location>
</feature>
<keyword evidence="1" id="KW-0812">Transmembrane</keyword>
<name>A0A2M3ZU33_9DIPT</name>
<evidence type="ECO:0000313" key="3">
    <source>
        <dbReference type="EMBL" id="MBW32097.1"/>
    </source>
</evidence>
<evidence type="ECO:0000256" key="1">
    <source>
        <dbReference type="SAM" id="Phobius"/>
    </source>
</evidence>
<feature type="signal peptide" evidence="2">
    <location>
        <begin position="1"/>
        <end position="24"/>
    </location>
</feature>
<protein>
    <submittedName>
        <fullName evidence="3">Putative secreted peptide</fullName>
    </submittedName>
</protein>
<dbReference type="EMBL" id="GGFM01011346">
    <property type="protein sequence ID" value="MBW32097.1"/>
    <property type="molecule type" value="Transcribed_RNA"/>
</dbReference>
<evidence type="ECO:0000256" key="2">
    <source>
        <dbReference type="SAM" id="SignalP"/>
    </source>
</evidence>
<organism evidence="3">
    <name type="scientific">Anopheles braziliensis</name>
    <dbReference type="NCBI Taxonomy" id="58242"/>
    <lineage>
        <taxon>Eukaryota</taxon>
        <taxon>Metazoa</taxon>
        <taxon>Ecdysozoa</taxon>
        <taxon>Arthropoda</taxon>
        <taxon>Hexapoda</taxon>
        <taxon>Insecta</taxon>
        <taxon>Pterygota</taxon>
        <taxon>Neoptera</taxon>
        <taxon>Endopterygota</taxon>
        <taxon>Diptera</taxon>
        <taxon>Nematocera</taxon>
        <taxon>Culicoidea</taxon>
        <taxon>Culicidae</taxon>
        <taxon>Anophelinae</taxon>
        <taxon>Anopheles</taxon>
    </lineage>
</organism>
<keyword evidence="1" id="KW-0472">Membrane</keyword>
<keyword evidence="1" id="KW-1133">Transmembrane helix</keyword>
<feature type="chain" id="PRO_5014934606" evidence="2">
    <location>
        <begin position="25"/>
        <end position="89"/>
    </location>
</feature>
<accession>A0A2M3ZU33</accession>
<keyword evidence="2" id="KW-0732">Signal</keyword>
<reference evidence="3" key="1">
    <citation type="submission" date="2018-01" db="EMBL/GenBank/DDBJ databases">
        <title>An insight into the sialome of Amazonian anophelines.</title>
        <authorList>
            <person name="Ribeiro J.M."/>
            <person name="Scarpassa V."/>
            <person name="Calvo E."/>
        </authorList>
    </citation>
    <scope>NUCLEOTIDE SEQUENCE</scope>
    <source>
        <tissue evidence="3">Salivary glands</tissue>
    </source>
</reference>